<accession>A0A7J0DI00</accession>
<dbReference type="EMBL" id="BJWL01000237">
    <property type="protein sequence ID" value="GFS35680.1"/>
    <property type="molecule type" value="Genomic_DNA"/>
</dbReference>
<sequence length="1509" mass="169683">MPNNKPKGSPSRAPKRAAMACPLPTNELGNASFISSQHAQQCLLAASKHAQQRFANFQPTCAAAAMHAYSEPTRAAMPSRQSSAMLAGQLCALANHCRENMCHAIAEKISAIADCRENLGAIAQNFEPWLTIAESHVRQCLAIGDPRVRNAKPCARQCLPIANQRARPCLPSLDPCWAMDSHGTKLPSHGSNFWAMAHISGNGAMAQISGQWHTFSRQWTAMAQNCPAMAQISGQWHTFSRQWAAMAHNCPWPWLKFLGNGQPWHTICPAMAQFLGNGQPWPNFLGNGTQFLGNGAAMAQISGQWLTISRQWAAMAHICPAMAQISRQWAAMAHICRPWHSFSGQWAAMAQISRQWHTFSRQWAAMAHICPAMAQFSRQWAGHGSDFSAMAAISLAMGSHGSNFWAMAHICPWPWLRFLGNGQPWLKFLGNGTQIFSAMGSHGTHLPGHGSDFSAMGSHGSNFWAMAHNFSAMGQPWLKFLGNGTQFLGNGQPWHTFARPWLKFLGNGQPWHTFAGHGTHFSGQWAAMAQISRQWHTFSRQWQPWHTFARPWLNFLGNGHHGSDFSAMALISRQWAAMAQISGQWHTISRQWAAMAHICPAMAQISRQWAAMAHIARPWHSFFWAMGCHGKIPRQWLTFSRQWQPWHTFARPWPNFLGNGGMAQISRQWHSFPRQWAAMAQISGQWHKFSRQWAAMAQISGQWPWHDFGNGSRTPEYRGSSRLVDERSGKHKNKKAEVGSTSKEDLDFLANPMFAVAMARTDPMLEGWAKGAHDGNQKKPKGAINPVLTTVVTSGLDKANKDNQIYENDGVTSRNKRVEESKDETNENSINLGEEDSASPPSVVSRRPLWENLCKFNSFADLPWLLMGDFNNVLKGEEKANGVSVTNYEMKDFQDCCYDLGLTDLKFTGLSFTWINNYIWSKLDRAMINPRWIQEGWVAMTNFGLPDTKKDYQKLDLGSIVEGNMVSDDQARNLTHTVTDEEIKDALFSIGEDKAPRPDGYSSCFFKKTWDIIGADVCAAIKEFFRARVLLKQMNHTIIALVQKSRNVIRVEDFRPISCCNVVYKIISKILVARLSPILEKIVDHAQSAFIPNYSMIENIYMVQELMKKYSWKRISPRFPSQFINWVMQCVSTTSYSISINGSLHGFFKGNQSLRQEDPLSPFLFAICLEVLSRSMVRLNRNPKFTHHPKCLELAISHLAFADDLILFSSGDAASVGLVMECLKNFGYYSGLSINASKSQVFIAGICHEEMEKIKSVTGFNLGEYPFRYLGILVAASRLTIDQFSPLILKILEYVNAWAGSSLSYVGRSELIKSVLQGVECFWLSILLIPTGVRGIIISLCKNFLWGGKVTAAKKPFVAWKDMYRPRQEGGLGFIDLKAWNMALMSKALWNLQSKKYSLWVKWVHQVYTKETLFWEYSPSKEDSHIVKFLAIIRDKIVAEEGTKQAALERMHSWVDRDTFNVKASELNTTKAVIKWIIKEARDIESMRVTKVAIPRAISGAAVLTNIAA</sequence>
<protein>
    <recommendedName>
        <fullName evidence="2">Reverse transcriptase domain-containing protein</fullName>
    </recommendedName>
</protein>
<feature type="region of interest" description="Disordered" evidence="1">
    <location>
        <begin position="711"/>
        <end position="742"/>
    </location>
</feature>
<dbReference type="Gene3D" id="3.60.10.10">
    <property type="entry name" value="Endonuclease/exonuclease/phosphatase"/>
    <property type="match status" value="1"/>
</dbReference>
<feature type="domain" description="Reverse transcriptase" evidence="2">
    <location>
        <begin position="1023"/>
        <end position="1274"/>
    </location>
</feature>
<dbReference type="PANTHER" id="PTHR33116:SF84">
    <property type="entry name" value="RNA-DIRECTED DNA POLYMERASE"/>
    <property type="match status" value="1"/>
</dbReference>
<evidence type="ECO:0000313" key="4">
    <source>
        <dbReference type="Proteomes" id="UP000585474"/>
    </source>
</evidence>
<dbReference type="InterPro" id="IPR000477">
    <property type="entry name" value="RT_dom"/>
</dbReference>
<dbReference type="CDD" id="cd01650">
    <property type="entry name" value="RT_nLTR_like"/>
    <property type="match status" value="1"/>
</dbReference>
<gene>
    <name evidence="3" type="ORF">Acr_00g0041440</name>
</gene>
<dbReference type="SUPFAM" id="SSF56219">
    <property type="entry name" value="DNase I-like"/>
    <property type="match status" value="1"/>
</dbReference>
<keyword evidence="4" id="KW-1185">Reference proteome</keyword>
<dbReference type="Pfam" id="PF00078">
    <property type="entry name" value="RVT_1"/>
    <property type="match status" value="1"/>
</dbReference>
<name>A0A7J0DI00_9ERIC</name>
<dbReference type="InterPro" id="IPR036691">
    <property type="entry name" value="Endo/exonu/phosph_ase_sf"/>
</dbReference>
<feature type="compositionally biased region" description="Polar residues" evidence="1">
    <location>
        <begin position="802"/>
        <end position="813"/>
    </location>
</feature>
<dbReference type="PANTHER" id="PTHR33116">
    <property type="entry name" value="REVERSE TRANSCRIPTASE ZINC-BINDING DOMAIN-CONTAINING PROTEIN-RELATED-RELATED"/>
    <property type="match status" value="1"/>
</dbReference>
<dbReference type="InterPro" id="IPR043502">
    <property type="entry name" value="DNA/RNA_pol_sf"/>
</dbReference>
<proteinExistence type="predicted"/>
<feature type="region of interest" description="Disordered" evidence="1">
    <location>
        <begin position="800"/>
        <end position="841"/>
    </location>
</feature>
<dbReference type="OrthoDB" id="1938625at2759"/>
<dbReference type="Proteomes" id="UP000585474">
    <property type="component" value="Unassembled WGS sequence"/>
</dbReference>
<dbReference type="PROSITE" id="PS50878">
    <property type="entry name" value="RT_POL"/>
    <property type="match status" value="1"/>
</dbReference>
<dbReference type="SUPFAM" id="SSF56672">
    <property type="entry name" value="DNA/RNA polymerases"/>
    <property type="match status" value="1"/>
</dbReference>
<evidence type="ECO:0000256" key="1">
    <source>
        <dbReference type="SAM" id="MobiDB-lite"/>
    </source>
</evidence>
<organism evidence="3 4">
    <name type="scientific">Actinidia rufa</name>
    <dbReference type="NCBI Taxonomy" id="165716"/>
    <lineage>
        <taxon>Eukaryota</taxon>
        <taxon>Viridiplantae</taxon>
        <taxon>Streptophyta</taxon>
        <taxon>Embryophyta</taxon>
        <taxon>Tracheophyta</taxon>
        <taxon>Spermatophyta</taxon>
        <taxon>Magnoliopsida</taxon>
        <taxon>eudicotyledons</taxon>
        <taxon>Gunneridae</taxon>
        <taxon>Pentapetalae</taxon>
        <taxon>asterids</taxon>
        <taxon>Ericales</taxon>
        <taxon>Actinidiaceae</taxon>
        <taxon>Actinidia</taxon>
    </lineage>
</organism>
<evidence type="ECO:0000313" key="3">
    <source>
        <dbReference type="EMBL" id="GFS35680.1"/>
    </source>
</evidence>
<comment type="caution">
    <text evidence="3">The sequence shown here is derived from an EMBL/GenBank/DDBJ whole genome shotgun (WGS) entry which is preliminary data.</text>
</comment>
<evidence type="ECO:0000259" key="2">
    <source>
        <dbReference type="PROSITE" id="PS50878"/>
    </source>
</evidence>
<feature type="compositionally biased region" description="Basic and acidic residues" evidence="1">
    <location>
        <begin position="816"/>
        <end position="825"/>
    </location>
</feature>
<reference evidence="4" key="1">
    <citation type="submission" date="2019-07" db="EMBL/GenBank/DDBJ databases">
        <title>De Novo Assembly of kiwifruit Actinidia rufa.</title>
        <authorList>
            <person name="Sugita-Konishi S."/>
            <person name="Sato K."/>
            <person name="Mori E."/>
            <person name="Abe Y."/>
            <person name="Kisaki G."/>
            <person name="Hamano K."/>
            <person name="Suezawa K."/>
            <person name="Otani M."/>
            <person name="Fukuda T."/>
            <person name="Manabe T."/>
            <person name="Gomi K."/>
            <person name="Tabuchi M."/>
            <person name="Akimitsu K."/>
            <person name="Kataoka I."/>
        </authorList>
    </citation>
    <scope>NUCLEOTIDE SEQUENCE [LARGE SCALE GENOMIC DNA]</scope>
    <source>
        <strain evidence="4">cv. Fuchu</strain>
    </source>
</reference>